<dbReference type="EMBL" id="CAEZVJ010000016">
    <property type="protein sequence ID" value="CAB4623290.1"/>
    <property type="molecule type" value="Genomic_DNA"/>
</dbReference>
<dbReference type="Pfam" id="PF12811">
    <property type="entry name" value="BaxI_1"/>
    <property type="match status" value="1"/>
</dbReference>
<gene>
    <name evidence="2" type="ORF">UFOPK1961_00246</name>
</gene>
<dbReference type="AlphaFoldDB" id="A0A6J6IBN7"/>
<organism evidence="2">
    <name type="scientific">freshwater metagenome</name>
    <dbReference type="NCBI Taxonomy" id="449393"/>
    <lineage>
        <taxon>unclassified sequences</taxon>
        <taxon>metagenomes</taxon>
        <taxon>ecological metagenomes</taxon>
    </lineage>
</organism>
<keyword evidence="1" id="KW-1133">Transmembrane helix</keyword>
<proteinExistence type="predicted"/>
<feature type="transmembrane region" description="Helical" evidence="1">
    <location>
        <begin position="26"/>
        <end position="44"/>
    </location>
</feature>
<sequence length="57" mass="6409">MFLAAYSLVLDFESIKLGAERGVPAVYAWQGAFGILVTVVWLYLEILRMIAIFRGND</sequence>
<dbReference type="InterPro" id="IPR010539">
    <property type="entry name" value="BaxI_1-like"/>
</dbReference>
<keyword evidence="1" id="KW-0812">Transmembrane</keyword>
<reference evidence="2" key="1">
    <citation type="submission" date="2020-05" db="EMBL/GenBank/DDBJ databases">
        <authorList>
            <person name="Chiriac C."/>
            <person name="Salcher M."/>
            <person name="Ghai R."/>
            <person name="Kavagutti S V."/>
        </authorList>
    </citation>
    <scope>NUCLEOTIDE SEQUENCE</scope>
</reference>
<evidence type="ECO:0000256" key="1">
    <source>
        <dbReference type="SAM" id="Phobius"/>
    </source>
</evidence>
<accession>A0A6J6IBN7</accession>
<keyword evidence="1" id="KW-0472">Membrane</keyword>
<dbReference type="PANTHER" id="PTHR41282">
    <property type="entry name" value="CONSERVED TRANSMEMBRANE PROTEIN-RELATED"/>
    <property type="match status" value="1"/>
</dbReference>
<protein>
    <submittedName>
        <fullName evidence="2">Unannotated protein</fullName>
    </submittedName>
</protein>
<dbReference type="PANTHER" id="PTHR41282:SF1">
    <property type="entry name" value="CONSERVED TRANSMEMBRANE PROTEIN-RELATED"/>
    <property type="match status" value="1"/>
</dbReference>
<evidence type="ECO:0000313" key="2">
    <source>
        <dbReference type="EMBL" id="CAB4623290.1"/>
    </source>
</evidence>
<name>A0A6J6IBN7_9ZZZZ</name>